<keyword evidence="3" id="KW-1185">Reference proteome</keyword>
<keyword evidence="1" id="KW-0732">Signal</keyword>
<sequence length="621" mass="68823">MRLRSFLLPMAAVCLTIAAPAFAGPNQGPRGPVYAGAVAPMNQTVQTRLLPQTAVLLEKLLAEKRDMTLGGVRVFEADDKFLPGKIAIGLAYLIVDTPREDPRFARYVAAYRQIADLTVDDTNDTWGVYYYCQALLMLREAGVLDQAVSPETLARLKVKLDWRRFVRERDLTLINLPNNYYGVAFSVARLRYRLGWEDASASEGLLGKTLDHYRKYSGEYGFADETDGDGRFDRYSVLLIGEIAHRLIEAGMPATPEVRQWLRRSVDLMLPRLNLRGEGFEYGRSIGTYGETAFLEVLTAAAKLDVLTPEEKTMAYAFSARVAARYMDFWFDPKLGSVDMWGRGRRTDAYRGKHRILGENLSLARQYIYTSAIWNELGFKDKAPDPGYAAWLDRLPKRTVTWFARGRHDRLLVTVRDRGRVIGLPIINGGEGQHMNTPYYPIPFSPGMLQGVADGVFPQLLPRITLADGSVLAPLAYAAHVQVAGQGTRTTVSYDQDRLDRLGQKAPVADDRFGVKTTYVLEPGRIRRTDVFTPRSGVAVKAVDLAFASFSAKAATRGGATRFGAGEVTSFDVQGLTCATRPLDDDKAYRSPTGAMTALTLCTGGAPESGPFTVSWTLSYR</sequence>
<proteinExistence type="predicted"/>
<dbReference type="EMBL" id="CP096040">
    <property type="protein sequence ID" value="USQ97316.1"/>
    <property type="molecule type" value="Genomic_DNA"/>
</dbReference>
<organism evidence="2 3">
    <name type="scientific">Caulobacter segnis</name>
    <dbReference type="NCBI Taxonomy" id="88688"/>
    <lineage>
        <taxon>Bacteria</taxon>
        <taxon>Pseudomonadati</taxon>
        <taxon>Pseudomonadota</taxon>
        <taxon>Alphaproteobacteria</taxon>
        <taxon>Caulobacterales</taxon>
        <taxon>Caulobacteraceae</taxon>
        <taxon>Caulobacter</taxon>
    </lineage>
</organism>
<gene>
    <name evidence="2" type="ORF">MZV50_07180</name>
</gene>
<accession>A0ABY4ZXN6</accession>
<evidence type="ECO:0000313" key="2">
    <source>
        <dbReference type="EMBL" id="USQ97316.1"/>
    </source>
</evidence>
<feature type="chain" id="PRO_5045189247" evidence="1">
    <location>
        <begin position="24"/>
        <end position="621"/>
    </location>
</feature>
<evidence type="ECO:0000313" key="3">
    <source>
        <dbReference type="Proteomes" id="UP001057520"/>
    </source>
</evidence>
<name>A0ABY4ZXN6_9CAUL</name>
<reference evidence="2 3" key="1">
    <citation type="submission" date="2022-04" db="EMBL/GenBank/DDBJ databases">
        <title>Genome sequence of soybean root-associated Caulobacter segnis RL271.</title>
        <authorList>
            <person name="Longley R."/>
            <person name="Bonito G."/>
            <person name="Trigodet F."/>
            <person name="Crosson S."/>
            <person name="Fiebig A."/>
        </authorList>
    </citation>
    <scope>NUCLEOTIDE SEQUENCE [LARGE SCALE GENOMIC DNA]</scope>
    <source>
        <strain evidence="2 3">RL271</strain>
    </source>
</reference>
<evidence type="ECO:0000256" key="1">
    <source>
        <dbReference type="SAM" id="SignalP"/>
    </source>
</evidence>
<feature type="signal peptide" evidence="1">
    <location>
        <begin position="1"/>
        <end position="23"/>
    </location>
</feature>
<protein>
    <submittedName>
        <fullName evidence="2">Uncharacterized protein</fullName>
    </submittedName>
</protein>
<dbReference type="Proteomes" id="UP001057520">
    <property type="component" value="Chromosome"/>
</dbReference>